<evidence type="ECO:0000313" key="6">
    <source>
        <dbReference type="Proteomes" id="UP000008827"/>
    </source>
</evidence>
<dbReference type="AlphaFoldDB" id="K7L2A5"/>
<dbReference type="Gramene" id="KRH62777">
    <property type="protein sequence ID" value="KRH62777"/>
    <property type="gene ID" value="GLYMA_04G131300"/>
</dbReference>
<dbReference type="Proteomes" id="UP000008827">
    <property type="component" value="Chromosome 4"/>
</dbReference>
<dbReference type="InterPro" id="IPR027356">
    <property type="entry name" value="NPH3_dom"/>
</dbReference>
<accession>K7L2A5</accession>
<dbReference type="Pfam" id="PF03000">
    <property type="entry name" value="NPH3"/>
    <property type="match status" value="1"/>
</dbReference>
<dbReference type="InParanoid" id="K7L2A5"/>
<dbReference type="UniPathway" id="UPA00143"/>
<organism evidence="4">
    <name type="scientific">Glycine max</name>
    <name type="common">Soybean</name>
    <name type="synonym">Glycine hispida</name>
    <dbReference type="NCBI Taxonomy" id="3847"/>
    <lineage>
        <taxon>Eukaryota</taxon>
        <taxon>Viridiplantae</taxon>
        <taxon>Streptophyta</taxon>
        <taxon>Embryophyta</taxon>
        <taxon>Tracheophyta</taxon>
        <taxon>Spermatophyta</taxon>
        <taxon>Magnoliopsida</taxon>
        <taxon>eudicotyledons</taxon>
        <taxon>Gunneridae</taxon>
        <taxon>Pentapetalae</taxon>
        <taxon>rosids</taxon>
        <taxon>fabids</taxon>
        <taxon>Fabales</taxon>
        <taxon>Fabaceae</taxon>
        <taxon>Papilionoideae</taxon>
        <taxon>50 kb inversion clade</taxon>
        <taxon>NPAAA clade</taxon>
        <taxon>indigoferoid/millettioid clade</taxon>
        <taxon>Phaseoleae</taxon>
        <taxon>Glycine</taxon>
        <taxon>Glycine subgen. Soja</taxon>
    </lineage>
</organism>
<dbReference type="EMBL" id="CM000837">
    <property type="protein sequence ID" value="KRH62777.1"/>
    <property type="molecule type" value="Genomic_DNA"/>
</dbReference>
<evidence type="ECO:0000256" key="2">
    <source>
        <dbReference type="PROSITE-ProRule" id="PRU00982"/>
    </source>
</evidence>
<dbReference type="HOGENOM" id="CLU_883990_0_0_1"/>
<keyword evidence="1" id="KW-0833">Ubl conjugation pathway</keyword>
<evidence type="ECO:0000259" key="3">
    <source>
        <dbReference type="PROSITE" id="PS51649"/>
    </source>
</evidence>
<proteinExistence type="inferred from homology"/>
<feature type="domain" description="NPH3" evidence="3">
    <location>
        <begin position="33"/>
        <end position="215"/>
    </location>
</feature>
<comment type="similarity">
    <text evidence="2">Belongs to the NPH3 family.</text>
</comment>
<evidence type="ECO:0000256" key="1">
    <source>
        <dbReference type="ARBA" id="ARBA00022786"/>
    </source>
</evidence>
<dbReference type="PROSITE" id="PS51649">
    <property type="entry name" value="NPH3"/>
    <property type="match status" value="1"/>
</dbReference>
<name>K7L2A5_SOYBN</name>
<reference evidence="5" key="2">
    <citation type="submission" date="2018-02" db="UniProtKB">
        <authorList>
            <consortium name="EnsemblPlants"/>
        </authorList>
    </citation>
    <scope>IDENTIFICATION</scope>
    <source>
        <strain evidence="5">Williams 82</strain>
    </source>
</reference>
<evidence type="ECO:0000313" key="4">
    <source>
        <dbReference type="EMBL" id="KRH62777.1"/>
    </source>
</evidence>
<dbReference type="PaxDb" id="3847-GLYMA07G26800.1"/>
<sequence length="315" mass="36446">MDNHSQENFLVKWSYTYTRPGYTRKQHHSVPKDWWTEDVSDLNIDLFRCILMAIRSTYVLPPQLIGEALHVYACKWLPSITKLKKSKAVSRKILETIVSMIPADRGSVSAGFLLRLLIISSPVGVSPVTKTELVKRASIHFEEATMSDLLYPSTSPLDQNFYDTELVLAVLESYLKFWKRISPDAVDNRHLIKSIRSVAKLIDSYLQVVARDDNMPAIGRLEHDDLYQAINIYLKMPTYRHCSHQNTKVTKLALGIFEYKKFRPYLNKLKDGYKIQHKTKSREKSQHKTKRSDEVLLLALHISIFLTKIYTHAHS</sequence>
<gene>
    <name evidence="4" type="ORF">GLYMA_04G131300</name>
</gene>
<protein>
    <recommendedName>
        <fullName evidence="3">NPH3 domain-containing protein</fullName>
    </recommendedName>
</protein>
<evidence type="ECO:0000313" key="5">
    <source>
        <dbReference type="EnsemblPlants" id="KRH62777"/>
    </source>
</evidence>
<reference evidence="4 5" key="1">
    <citation type="journal article" date="2010" name="Nature">
        <title>Genome sequence of the palaeopolyploid soybean.</title>
        <authorList>
            <person name="Schmutz J."/>
            <person name="Cannon S.B."/>
            <person name="Schlueter J."/>
            <person name="Ma J."/>
            <person name="Mitros T."/>
            <person name="Nelson W."/>
            <person name="Hyten D.L."/>
            <person name="Song Q."/>
            <person name="Thelen J.J."/>
            <person name="Cheng J."/>
            <person name="Xu D."/>
            <person name="Hellsten U."/>
            <person name="May G.D."/>
            <person name="Yu Y."/>
            <person name="Sakurai T."/>
            <person name="Umezawa T."/>
            <person name="Bhattacharyya M.K."/>
            <person name="Sandhu D."/>
            <person name="Valliyodan B."/>
            <person name="Lindquist E."/>
            <person name="Peto M."/>
            <person name="Grant D."/>
            <person name="Shu S."/>
            <person name="Goodstein D."/>
            <person name="Barry K."/>
            <person name="Futrell-Griggs M."/>
            <person name="Abernathy B."/>
            <person name="Du J."/>
            <person name="Tian Z."/>
            <person name="Zhu L."/>
            <person name="Gill N."/>
            <person name="Joshi T."/>
            <person name="Libault M."/>
            <person name="Sethuraman A."/>
            <person name="Zhang X.-C."/>
            <person name="Shinozaki K."/>
            <person name="Nguyen H.T."/>
            <person name="Wing R.A."/>
            <person name="Cregan P."/>
            <person name="Specht J."/>
            <person name="Grimwood J."/>
            <person name="Rokhsar D."/>
            <person name="Stacey G."/>
            <person name="Shoemaker R.C."/>
            <person name="Jackson S.A."/>
        </authorList>
    </citation>
    <scope>NUCLEOTIDE SEQUENCE</scope>
    <source>
        <strain evidence="5">cv. Williams 82</strain>
        <tissue evidence="4">Callus</tissue>
    </source>
</reference>
<dbReference type="GO" id="GO:0016567">
    <property type="term" value="P:protein ubiquitination"/>
    <property type="evidence" value="ECO:0007669"/>
    <property type="project" value="UniProtKB-UniPathway"/>
</dbReference>
<dbReference type="InterPro" id="IPR043454">
    <property type="entry name" value="NPH3/RPT2-like"/>
</dbReference>
<reference evidence="4" key="3">
    <citation type="submission" date="2018-07" db="EMBL/GenBank/DDBJ databases">
        <title>WGS assembly of Glycine max.</title>
        <authorList>
            <person name="Schmutz J."/>
            <person name="Cannon S."/>
            <person name="Schlueter J."/>
            <person name="Ma J."/>
            <person name="Mitros T."/>
            <person name="Nelson W."/>
            <person name="Hyten D."/>
            <person name="Song Q."/>
            <person name="Thelen J."/>
            <person name="Cheng J."/>
            <person name="Xu D."/>
            <person name="Hellsten U."/>
            <person name="May G."/>
            <person name="Yu Y."/>
            <person name="Sakurai T."/>
            <person name="Umezawa T."/>
            <person name="Bhattacharyya M."/>
            <person name="Sandhu D."/>
            <person name="Valliyodan B."/>
            <person name="Lindquist E."/>
            <person name="Peto M."/>
            <person name="Grant D."/>
            <person name="Shu S."/>
            <person name="Goodstein D."/>
            <person name="Barry K."/>
            <person name="Futrell-Griggs M."/>
            <person name="Abernathy B."/>
            <person name="Du J."/>
            <person name="Tian Z."/>
            <person name="Zhu L."/>
            <person name="Gill N."/>
            <person name="Joshi T."/>
            <person name="Libault M."/>
            <person name="Sethuraman A."/>
            <person name="Zhang X."/>
            <person name="Shinozaki K."/>
            <person name="Nguyen H."/>
            <person name="Wing R."/>
            <person name="Cregan P."/>
            <person name="Specht J."/>
            <person name="Grimwood J."/>
            <person name="Rokhsar D."/>
            <person name="Stacey G."/>
            <person name="Shoemaker R."/>
            <person name="Jackson S."/>
        </authorList>
    </citation>
    <scope>NUCLEOTIDE SEQUENCE</scope>
    <source>
        <tissue evidence="4">Callus</tissue>
    </source>
</reference>
<keyword evidence="6" id="KW-1185">Reference proteome</keyword>
<dbReference type="eggNOG" id="ENOG502QQZH">
    <property type="taxonomic scope" value="Eukaryota"/>
</dbReference>
<dbReference type="EnsemblPlants" id="KRH62777">
    <property type="protein sequence ID" value="KRH62777"/>
    <property type="gene ID" value="GLYMA_04G131300"/>
</dbReference>
<dbReference type="PANTHER" id="PTHR32370">
    <property type="entry name" value="OS12G0117600 PROTEIN"/>
    <property type="match status" value="1"/>
</dbReference>